<dbReference type="InterPro" id="IPR001650">
    <property type="entry name" value="Helicase_C-like"/>
</dbReference>
<evidence type="ECO:0000256" key="1">
    <source>
        <dbReference type="ARBA" id="ARBA00007504"/>
    </source>
</evidence>
<dbReference type="Proteomes" id="UP001595740">
    <property type="component" value="Unassembled WGS sequence"/>
</dbReference>
<comment type="similarity">
    <text evidence="1 15">Belongs to the helicase family. RecG subfamily.</text>
</comment>
<dbReference type="Gene3D" id="2.40.50.140">
    <property type="entry name" value="Nucleic acid-binding proteins"/>
    <property type="match status" value="1"/>
</dbReference>
<dbReference type="SMART" id="SM00490">
    <property type="entry name" value="HELICc"/>
    <property type="match status" value="1"/>
</dbReference>
<evidence type="ECO:0000256" key="14">
    <source>
        <dbReference type="ARBA" id="ARBA00048988"/>
    </source>
</evidence>
<dbReference type="GO" id="GO:0016787">
    <property type="term" value="F:hydrolase activity"/>
    <property type="evidence" value="ECO:0007669"/>
    <property type="project" value="UniProtKB-KW"/>
</dbReference>
<dbReference type="InterPro" id="IPR004609">
    <property type="entry name" value="ATP-dep_DNA_helicase_RecG"/>
</dbReference>
<sequence>MPTRKDGATVELPSPPISALRGVGPRVAEKLAARGLLTLQDLWLQLPRQYEDRTALTPIRLLQPGVAAQVEGTVEAVERGFRYRPMLRVAISDGSHATLVLRFFHFRAAQVAQFQVGARVLCYGTPKPGQHGLEIVHPSYRLLADADAAALGDSLDPVYPTIEGIGPVSLRRLIGQALDRLPDEAALELLPRELRDGLQLPSLREALLTVHRPAQDADVAALLAGRHPAQRRLALEELLAHHLSLRRQRLAQQAHAAPALKKAALAQRLRKALPFALTGAQQRVFERIRVDLANPHPMLRLVQGDVGSGKTVVAAMTAMLAVEAGKQAALMAPTELLAEQHLTNLRGWLEPLGVRVAWLAGKVTGKARAKVLEEVASGEAQMVVGTHALMQEGVAFRDLALAIVDEQHRFGVHQRLALRDKGTGSVGNGDAIVPHQLVMTATPIPRTLAMAAYADLDVSAIDELPPGRTPVQTVALSAERRPELVERIRKACAEGRQAYWVCTLIDDSDEVIAQAAQSTFEDLSKRLPELRVGLVHGRMKAAEKQATMRAFKGGDIDLLVATTVIEVGVDVPNASLMIVENAERLGLAQLHQLRGRVGRGSAASSCVLLYQSPLSQMARQRLETMRETNDGFVIAEKDLQLRGPGELLGTRQTGLASFRVADLARDADLLPQVQRIGEQLLAQSPQLADRIVARWVGSAVRFAGA</sequence>
<evidence type="ECO:0000256" key="5">
    <source>
        <dbReference type="ARBA" id="ARBA00022801"/>
    </source>
</evidence>
<keyword evidence="9 15" id="KW-0233">DNA recombination</keyword>
<dbReference type="InterPro" id="IPR027417">
    <property type="entry name" value="P-loop_NTPase"/>
</dbReference>
<dbReference type="PANTHER" id="PTHR47964">
    <property type="entry name" value="ATP-DEPENDENT DNA HELICASE HOMOLOG RECG, CHLOROPLASTIC"/>
    <property type="match status" value="1"/>
</dbReference>
<dbReference type="Pfam" id="PF00270">
    <property type="entry name" value="DEAD"/>
    <property type="match status" value="1"/>
</dbReference>
<name>A0ABV7RSL3_9GAMM</name>
<keyword evidence="5 15" id="KW-0378">Hydrolase</keyword>
<gene>
    <name evidence="18" type="primary">recG</name>
    <name evidence="18" type="ORF">ACFOLC_07320</name>
</gene>
<dbReference type="SUPFAM" id="SSF52540">
    <property type="entry name" value="P-loop containing nucleoside triphosphate hydrolases"/>
    <property type="match status" value="2"/>
</dbReference>
<dbReference type="RefSeq" id="WP_386758598.1">
    <property type="nucleotide sequence ID" value="NZ_JBHRXK010000003.1"/>
</dbReference>
<evidence type="ECO:0000256" key="3">
    <source>
        <dbReference type="ARBA" id="ARBA00022741"/>
    </source>
</evidence>
<dbReference type="InterPro" id="IPR047112">
    <property type="entry name" value="RecG/Mfd"/>
</dbReference>
<feature type="domain" description="Helicase ATP-binding" evidence="16">
    <location>
        <begin position="291"/>
        <end position="461"/>
    </location>
</feature>
<evidence type="ECO:0000256" key="6">
    <source>
        <dbReference type="ARBA" id="ARBA00022806"/>
    </source>
</evidence>
<evidence type="ECO:0000313" key="19">
    <source>
        <dbReference type="Proteomes" id="UP001595740"/>
    </source>
</evidence>
<dbReference type="InterPro" id="IPR014001">
    <property type="entry name" value="Helicase_ATP-bd"/>
</dbReference>
<evidence type="ECO:0000256" key="15">
    <source>
        <dbReference type="RuleBase" id="RU363016"/>
    </source>
</evidence>
<comment type="function">
    <text evidence="15">Plays a critical role in recombination and DNA repair. Helps process Holliday junction intermediates to mature products by catalyzing branch migration. Has replication fork regression activity, unwinds stalled or blocked replication forks to make a HJ that can be resolved. Has a DNA unwinding activity characteristic of a DNA helicase with 3'-5' polarity.</text>
</comment>
<dbReference type="PROSITE" id="PS51192">
    <property type="entry name" value="HELICASE_ATP_BIND_1"/>
    <property type="match status" value="1"/>
</dbReference>
<dbReference type="InterPro" id="IPR045562">
    <property type="entry name" value="RecG_dom3_C"/>
</dbReference>
<dbReference type="EMBL" id="JBHRXK010000003">
    <property type="protein sequence ID" value="MFC3550826.1"/>
    <property type="molecule type" value="Genomic_DNA"/>
</dbReference>
<evidence type="ECO:0000256" key="7">
    <source>
        <dbReference type="ARBA" id="ARBA00022840"/>
    </source>
</evidence>
<keyword evidence="6 15" id="KW-0347">Helicase</keyword>
<keyword evidence="3 15" id="KW-0547">Nucleotide-binding</keyword>
<dbReference type="InterPro" id="IPR012340">
    <property type="entry name" value="NA-bd_OB-fold"/>
</dbReference>
<proteinExistence type="inferred from homology"/>
<dbReference type="InterPro" id="IPR033454">
    <property type="entry name" value="RecG_wedge"/>
</dbReference>
<keyword evidence="4 15" id="KW-0227">DNA damage</keyword>
<evidence type="ECO:0000256" key="2">
    <source>
        <dbReference type="ARBA" id="ARBA00017846"/>
    </source>
</evidence>
<keyword evidence="8" id="KW-0238">DNA-binding</keyword>
<organism evidence="18 19">
    <name type="scientific">Lysobacter cavernae</name>
    <dbReference type="NCBI Taxonomy" id="1685901"/>
    <lineage>
        <taxon>Bacteria</taxon>
        <taxon>Pseudomonadati</taxon>
        <taxon>Pseudomonadota</taxon>
        <taxon>Gammaproteobacteria</taxon>
        <taxon>Lysobacterales</taxon>
        <taxon>Lysobacteraceae</taxon>
        <taxon>Lysobacter</taxon>
    </lineage>
</organism>
<dbReference type="NCBIfam" id="NF008168">
    <property type="entry name" value="PRK10917.2-2"/>
    <property type="match status" value="1"/>
</dbReference>
<protein>
    <recommendedName>
        <fullName evidence="2 15">ATP-dependent DNA helicase RecG</fullName>
        <ecNumber evidence="13 15">5.6.2.4</ecNumber>
    </recommendedName>
</protein>
<evidence type="ECO:0000259" key="17">
    <source>
        <dbReference type="PROSITE" id="PS51194"/>
    </source>
</evidence>
<accession>A0ABV7RSL3</accession>
<comment type="catalytic activity">
    <reaction evidence="14 15">
        <text>ATP + H2O = ADP + phosphate + H(+)</text>
        <dbReference type="Rhea" id="RHEA:13065"/>
        <dbReference type="ChEBI" id="CHEBI:15377"/>
        <dbReference type="ChEBI" id="CHEBI:15378"/>
        <dbReference type="ChEBI" id="CHEBI:30616"/>
        <dbReference type="ChEBI" id="CHEBI:43474"/>
        <dbReference type="ChEBI" id="CHEBI:456216"/>
        <dbReference type="EC" id="5.6.2.4"/>
    </reaction>
</comment>
<dbReference type="InterPro" id="IPR011545">
    <property type="entry name" value="DEAD/DEAH_box_helicase_dom"/>
</dbReference>
<dbReference type="SMART" id="SM00487">
    <property type="entry name" value="DEXDc"/>
    <property type="match status" value="1"/>
</dbReference>
<dbReference type="NCBIfam" id="TIGR00643">
    <property type="entry name" value="recG"/>
    <property type="match status" value="1"/>
</dbReference>
<dbReference type="CDD" id="cd04488">
    <property type="entry name" value="RecG_wedge_OBF"/>
    <property type="match status" value="1"/>
</dbReference>
<keyword evidence="7 15" id="KW-0067">ATP-binding</keyword>
<dbReference type="NCBIfam" id="NF008166">
    <property type="entry name" value="PRK10917.1-4"/>
    <property type="match status" value="1"/>
</dbReference>
<evidence type="ECO:0000256" key="12">
    <source>
        <dbReference type="ARBA" id="ARBA00034617"/>
    </source>
</evidence>
<evidence type="ECO:0000259" key="16">
    <source>
        <dbReference type="PROSITE" id="PS51192"/>
    </source>
</evidence>
<comment type="catalytic activity">
    <reaction evidence="12 15">
        <text>Couples ATP hydrolysis with the unwinding of duplex DNA by translocating in the 3'-5' direction.</text>
        <dbReference type="EC" id="5.6.2.4"/>
    </reaction>
</comment>
<keyword evidence="10 15" id="KW-0234">DNA repair</keyword>
<keyword evidence="11" id="KW-0413">Isomerase</keyword>
<dbReference type="NCBIfam" id="NF008165">
    <property type="entry name" value="PRK10917.1-3"/>
    <property type="match status" value="1"/>
</dbReference>
<dbReference type="EC" id="5.6.2.4" evidence="13 15"/>
<evidence type="ECO:0000313" key="18">
    <source>
        <dbReference type="EMBL" id="MFC3550826.1"/>
    </source>
</evidence>
<evidence type="ECO:0000256" key="9">
    <source>
        <dbReference type="ARBA" id="ARBA00023172"/>
    </source>
</evidence>
<dbReference type="Pfam" id="PF00271">
    <property type="entry name" value="Helicase_C"/>
    <property type="match status" value="1"/>
</dbReference>
<comment type="caution">
    <text evidence="18">The sequence shown here is derived from an EMBL/GenBank/DDBJ whole genome shotgun (WGS) entry which is preliminary data.</text>
</comment>
<keyword evidence="19" id="KW-1185">Reference proteome</keyword>
<dbReference type="GO" id="GO:0003678">
    <property type="term" value="F:DNA helicase activity"/>
    <property type="evidence" value="ECO:0007669"/>
    <property type="project" value="UniProtKB-EC"/>
</dbReference>
<dbReference type="SUPFAM" id="SSF50249">
    <property type="entry name" value="Nucleic acid-binding proteins"/>
    <property type="match status" value="1"/>
</dbReference>
<evidence type="ECO:0000256" key="11">
    <source>
        <dbReference type="ARBA" id="ARBA00023235"/>
    </source>
</evidence>
<dbReference type="Pfam" id="PF19833">
    <property type="entry name" value="RecG_dom3_C"/>
    <property type="match status" value="1"/>
</dbReference>
<feature type="domain" description="Helicase C-terminal" evidence="17">
    <location>
        <begin position="494"/>
        <end position="640"/>
    </location>
</feature>
<evidence type="ECO:0000256" key="8">
    <source>
        <dbReference type="ARBA" id="ARBA00023125"/>
    </source>
</evidence>
<reference evidence="19" key="1">
    <citation type="journal article" date="2019" name="Int. J. Syst. Evol. Microbiol.">
        <title>The Global Catalogue of Microorganisms (GCM) 10K type strain sequencing project: providing services to taxonomists for standard genome sequencing and annotation.</title>
        <authorList>
            <consortium name="The Broad Institute Genomics Platform"/>
            <consortium name="The Broad Institute Genome Sequencing Center for Infectious Disease"/>
            <person name="Wu L."/>
            <person name="Ma J."/>
        </authorList>
    </citation>
    <scope>NUCLEOTIDE SEQUENCE [LARGE SCALE GENOMIC DNA]</scope>
    <source>
        <strain evidence="19">KCTC 42875</strain>
    </source>
</reference>
<evidence type="ECO:0000256" key="4">
    <source>
        <dbReference type="ARBA" id="ARBA00022763"/>
    </source>
</evidence>
<dbReference type="CDD" id="cd17992">
    <property type="entry name" value="DEXHc_RecG"/>
    <property type="match status" value="1"/>
</dbReference>
<dbReference type="PROSITE" id="PS51194">
    <property type="entry name" value="HELICASE_CTER"/>
    <property type="match status" value="1"/>
</dbReference>
<evidence type="ECO:0000256" key="13">
    <source>
        <dbReference type="ARBA" id="ARBA00034808"/>
    </source>
</evidence>
<dbReference type="Pfam" id="PF17191">
    <property type="entry name" value="RecG_wedge"/>
    <property type="match status" value="1"/>
</dbReference>
<dbReference type="PANTHER" id="PTHR47964:SF1">
    <property type="entry name" value="ATP-DEPENDENT DNA HELICASE HOMOLOG RECG, CHLOROPLASTIC"/>
    <property type="match status" value="1"/>
</dbReference>
<evidence type="ECO:0000256" key="10">
    <source>
        <dbReference type="ARBA" id="ARBA00023204"/>
    </source>
</evidence>
<dbReference type="NCBIfam" id="NF008163">
    <property type="entry name" value="PRK10917.1-1"/>
    <property type="match status" value="1"/>
</dbReference>
<dbReference type="Gene3D" id="3.40.50.300">
    <property type="entry name" value="P-loop containing nucleotide triphosphate hydrolases"/>
    <property type="match status" value="2"/>
</dbReference>